<organism evidence="3 4">
    <name type="scientific">Perkinsus olseni</name>
    <name type="common">Perkinsus atlanticus</name>
    <dbReference type="NCBI Taxonomy" id="32597"/>
    <lineage>
        <taxon>Eukaryota</taxon>
        <taxon>Sar</taxon>
        <taxon>Alveolata</taxon>
        <taxon>Perkinsozoa</taxon>
        <taxon>Perkinsea</taxon>
        <taxon>Perkinsida</taxon>
        <taxon>Perkinsidae</taxon>
        <taxon>Perkinsus</taxon>
    </lineage>
</organism>
<keyword evidence="2" id="KW-1133">Transmembrane helix</keyword>
<feature type="transmembrane region" description="Helical" evidence="2">
    <location>
        <begin position="91"/>
        <end position="117"/>
    </location>
</feature>
<evidence type="ECO:0000313" key="4">
    <source>
        <dbReference type="Proteomes" id="UP000574390"/>
    </source>
</evidence>
<keyword evidence="2" id="KW-0472">Membrane</keyword>
<name>A0A7J6TXT3_PEROL</name>
<feature type="compositionally biased region" description="Polar residues" evidence="1">
    <location>
        <begin position="186"/>
        <end position="195"/>
    </location>
</feature>
<dbReference type="InterPro" id="IPR001202">
    <property type="entry name" value="WW_dom"/>
</dbReference>
<feature type="non-terminal residue" evidence="3">
    <location>
        <position position="1"/>
    </location>
</feature>
<reference evidence="3 4" key="1">
    <citation type="submission" date="2020-04" db="EMBL/GenBank/DDBJ databases">
        <title>Perkinsus olseni comparative genomics.</title>
        <authorList>
            <person name="Bogema D.R."/>
        </authorList>
    </citation>
    <scope>NUCLEOTIDE SEQUENCE [LARGE SCALE GENOMIC DNA]</scope>
    <source>
        <strain evidence="3">ATCC PRA-205</strain>
    </source>
</reference>
<feature type="transmembrane region" description="Helical" evidence="2">
    <location>
        <begin position="327"/>
        <end position="351"/>
    </location>
</feature>
<evidence type="ECO:0000256" key="1">
    <source>
        <dbReference type="SAM" id="MobiDB-lite"/>
    </source>
</evidence>
<feature type="region of interest" description="Disordered" evidence="1">
    <location>
        <begin position="179"/>
        <end position="198"/>
    </location>
</feature>
<dbReference type="Proteomes" id="UP000574390">
    <property type="component" value="Unassembled WGS sequence"/>
</dbReference>
<feature type="transmembrane region" description="Helical" evidence="2">
    <location>
        <begin position="293"/>
        <end position="315"/>
    </location>
</feature>
<evidence type="ECO:0000256" key="2">
    <source>
        <dbReference type="SAM" id="Phobius"/>
    </source>
</evidence>
<dbReference type="EMBL" id="JABANM010003817">
    <property type="protein sequence ID" value="KAF4750224.1"/>
    <property type="molecule type" value="Genomic_DNA"/>
</dbReference>
<feature type="transmembrane region" description="Helical" evidence="2">
    <location>
        <begin position="230"/>
        <end position="257"/>
    </location>
</feature>
<feature type="transmembrane region" description="Helical" evidence="2">
    <location>
        <begin position="62"/>
        <end position="79"/>
    </location>
</feature>
<evidence type="ECO:0000313" key="3">
    <source>
        <dbReference type="EMBL" id="KAF4750224.1"/>
    </source>
</evidence>
<dbReference type="CDD" id="cd00201">
    <property type="entry name" value="WW"/>
    <property type="match status" value="1"/>
</dbReference>
<feature type="transmembrane region" description="Helical" evidence="2">
    <location>
        <begin position="263"/>
        <end position="286"/>
    </location>
</feature>
<proteinExistence type="predicted"/>
<feature type="transmembrane region" description="Helical" evidence="2">
    <location>
        <begin position="593"/>
        <end position="617"/>
    </location>
</feature>
<accession>A0A7J6TXT3</accession>
<gene>
    <name evidence="3" type="primary">PUF4_13</name>
    <name evidence="3" type="ORF">FOZ62_024310</name>
</gene>
<protein>
    <submittedName>
        <fullName evidence="3">Pumilio domain member 4</fullName>
    </submittedName>
</protein>
<comment type="caution">
    <text evidence="3">The sequence shown here is derived from an EMBL/GenBank/DDBJ whole genome shotgun (WGS) entry which is preliminary data.</text>
</comment>
<sequence>MAEFAKEAGGELFSYNRENWKFNNELRQKNLYQQQKMRVRQVDLYREDLHDLFGLTIGKMDNYATVSTILLIWCIEMFYKGRIPSPTQNFLFWAYAISLGSKGTSIIFLLFSLWFALHASVNAQVFSVRALTQWLRLPVPSAQEIADAASRLKDYEASGVVSMLRVPIVFEQGRKYGHDLPKDLRSQPSSLANKNRPNRGVADLTTDWEVFLAHFNLFNMMHKKWQCHEAFARVCMCWGTNQLLTAMSYFSLAYYGVFFNQPWAAYAYTICCFTAAFIHMQINALLTPRENMVMLFLLFVPLALQSIDTALYINAVQKEDAYAITEFGGAITGLVAVILAGGWQAFFIYLCKPDSKGLPVKFSTVWCIDVMGFGVETMEEVAEPLAQPKHMHAGHLNLPSFPEDGPLNTYGPASNKINFKNPKRGYHPDISEDLRKQCKATERSLGRLFRHWETEKEQKQLSDGELRELEQLKGEFATQRKALAGAVRAEQGRGDCTPGTPFQPREGWIRLEYVDEEGQTMPYHLNCDTGEVQWDMPDEALQGRARGLSLIPEELDEYEQKVKAYKEVQKTKGFHLLEDNRFNEARSRMPLRVVLVVVVMTNFGSIISLLCWCGAIVDTALEIAKIDSTGDRNAAVREGINRHLLSSPVSYAPPVLLDGAAFYSPSSIACRSTSEVYTADLLGSRLLSSAVTRKCGLTSSVIDDALILQNDELAVLSGGRVVECSSGKAVLLAAESAPQPKLIAESATGAWVAISRADGQIYFNSGKSSHWYPGVAKYPNAVSVHTADENAYVLLPNSEIDVWSMVSGRFLGRAEIPGTEGADIEWVSACEGSLLGYDKHTREAVVARELYVDPYLLARAAWHQMSSYCRAPLVAPLDCSSEQSFPPRFATEVTAMVFVEVAAVLGGLGELFMYNRETYQYNRELNQERIFQLQKLRVNQVQLYREDLRDLFELTIGKMD</sequence>
<dbReference type="AlphaFoldDB" id="A0A7J6TXT3"/>
<keyword evidence="2" id="KW-0812">Transmembrane</keyword>